<feature type="transmembrane region" description="Helical" evidence="1">
    <location>
        <begin position="67"/>
        <end position="90"/>
    </location>
</feature>
<dbReference type="Pfam" id="PF01252">
    <property type="entry name" value="Peptidase_A8"/>
    <property type="match status" value="1"/>
</dbReference>
<dbReference type="GO" id="GO:0006508">
    <property type="term" value="P:proteolysis"/>
    <property type="evidence" value="ECO:0007669"/>
    <property type="project" value="InterPro"/>
</dbReference>
<dbReference type="GO" id="GO:0004190">
    <property type="term" value="F:aspartic-type endopeptidase activity"/>
    <property type="evidence" value="ECO:0007669"/>
    <property type="project" value="InterPro"/>
</dbReference>
<protein>
    <recommendedName>
        <fullName evidence="5">Signal peptidase II</fullName>
    </recommendedName>
</protein>
<dbReference type="AlphaFoldDB" id="A0A1Q9F2D8"/>
<feature type="transmembrane region" description="Helical" evidence="1">
    <location>
        <begin position="342"/>
        <end position="364"/>
    </location>
</feature>
<gene>
    <name evidence="3" type="ORF">AK812_SmicGene2143</name>
</gene>
<feature type="transmembrane region" description="Helical" evidence="1">
    <location>
        <begin position="246"/>
        <end position="270"/>
    </location>
</feature>
<accession>A0A1Q9F2D8</accession>
<name>A0A1Q9F2D8_SYMMI</name>
<evidence type="ECO:0000256" key="1">
    <source>
        <dbReference type="SAM" id="Phobius"/>
    </source>
</evidence>
<feature type="transmembrane region" description="Helical" evidence="1">
    <location>
        <begin position="282"/>
        <end position="303"/>
    </location>
</feature>
<evidence type="ECO:0000313" key="4">
    <source>
        <dbReference type="Proteomes" id="UP000186817"/>
    </source>
</evidence>
<feature type="transmembrane region" description="Helical" evidence="1">
    <location>
        <begin position="140"/>
        <end position="161"/>
    </location>
</feature>
<keyword evidence="4" id="KW-1185">Reference proteome</keyword>
<dbReference type="GO" id="GO:0016020">
    <property type="term" value="C:membrane"/>
    <property type="evidence" value="ECO:0007669"/>
    <property type="project" value="InterPro"/>
</dbReference>
<organism evidence="3 4">
    <name type="scientific">Symbiodinium microadriaticum</name>
    <name type="common">Dinoflagellate</name>
    <name type="synonym">Zooxanthella microadriatica</name>
    <dbReference type="NCBI Taxonomy" id="2951"/>
    <lineage>
        <taxon>Eukaryota</taxon>
        <taxon>Sar</taxon>
        <taxon>Alveolata</taxon>
        <taxon>Dinophyceae</taxon>
        <taxon>Suessiales</taxon>
        <taxon>Symbiodiniaceae</taxon>
        <taxon>Symbiodinium</taxon>
    </lineage>
</organism>
<sequence>MWSWLAAVISLGLPEALLKVYSYGARENISGTLLDLGLAGSRLKISWGFHLNQGSALGFWMPSFQSAIGPVGSKLLISLGVLTSGFFVAWASRQVTHRSARLGLIFLVVGGFGNVADRLSVGGVIDYWLLSMSGILNTSFFWNLSDLYIDFAVILLCWAMWHGEFSHLEGQGWEGRVGWRKPIVFGISNAMVFVSLREALRSQDLLPRSLLAHSATWATLVEVAIITLQAWRGVPSHFNTSTMEDASLYVVKLISVGILGVVCFLAALAVHVRPTSTATKAVALQHGFLQLCVSVMVAATQVMQGHFFKESLPNEDALCHWATGGVSGSPCYEVRGRAVIKLAHFLPLHVTEVLLMLEWMLSIVPQAPVAIPKENVLRLAAGCCWLMSLLGIFQVLRGEPLILGVEILRHWEGLALITSMAALAMTFFWALLQPGLCCSEQESSGLRSLPHAKENGSSRVL</sequence>
<dbReference type="Proteomes" id="UP000186817">
    <property type="component" value="Unassembled WGS sequence"/>
</dbReference>
<feature type="transmembrane region" description="Helical" evidence="1">
    <location>
        <begin position="376"/>
        <end position="393"/>
    </location>
</feature>
<evidence type="ECO:0000313" key="3">
    <source>
        <dbReference type="EMBL" id="OLQ13819.1"/>
    </source>
</evidence>
<proteinExistence type="predicted"/>
<dbReference type="OrthoDB" id="416089at2759"/>
<feature type="transmembrane region" description="Helical" evidence="1">
    <location>
        <begin position="210"/>
        <end position="231"/>
    </location>
</feature>
<feature type="signal peptide" evidence="2">
    <location>
        <begin position="1"/>
        <end position="18"/>
    </location>
</feature>
<dbReference type="InterPro" id="IPR001872">
    <property type="entry name" value="Peptidase_A8"/>
</dbReference>
<comment type="caution">
    <text evidence="3">The sequence shown here is derived from an EMBL/GenBank/DDBJ whole genome shotgun (WGS) entry which is preliminary data.</text>
</comment>
<feature type="transmembrane region" description="Helical" evidence="1">
    <location>
        <begin position="413"/>
        <end position="432"/>
    </location>
</feature>
<keyword evidence="2" id="KW-0732">Signal</keyword>
<reference evidence="3 4" key="1">
    <citation type="submission" date="2016-02" db="EMBL/GenBank/DDBJ databases">
        <title>Genome analysis of coral dinoflagellate symbionts highlights evolutionary adaptations to a symbiotic lifestyle.</title>
        <authorList>
            <person name="Aranda M."/>
            <person name="Li Y."/>
            <person name="Liew Y.J."/>
            <person name="Baumgarten S."/>
            <person name="Simakov O."/>
            <person name="Wilson M."/>
            <person name="Piel J."/>
            <person name="Ashoor H."/>
            <person name="Bougouffa S."/>
            <person name="Bajic V.B."/>
            <person name="Ryu T."/>
            <person name="Ravasi T."/>
            <person name="Bayer T."/>
            <person name="Micklem G."/>
            <person name="Kim H."/>
            <person name="Bhak J."/>
            <person name="Lajeunesse T.C."/>
            <person name="Voolstra C.R."/>
        </authorList>
    </citation>
    <scope>NUCLEOTIDE SEQUENCE [LARGE SCALE GENOMIC DNA]</scope>
    <source>
        <strain evidence="3 4">CCMP2467</strain>
    </source>
</reference>
<feature type="chain" id="PRO_5010232510" description="Signal peptidase II" evidence="2">
    <location>
        <begin position="19"/>
        <end position="461"/>
    </location>
</feature>
<evidence type="ECO:0008006" key="5">
    <source>
        <dbReference type="Google" id="ProtNLM"/>
    </source>
</evidence>
<dbReference type="EMBL" id="LSRX01000023">
    <property type="protein sequence ID" value="OLQ13819.1"/>
    <property type="molecule type" value="Genomic_DNA"/>
</dbReference>
<evidence type="ECO:0000256" key="2">
    <source>
        <dbReference type="SAM" id="SignalP"/>
    </source>
</evidence>
<keyword evidence="1" id="KW-0472">Membrane</keyword>
<keyword evidence="1" id="KW-1133">Transmembrane helix</keyword>
<keyword evidence="1" id="KW-0812">Transmembrane</keyword>